<keyword evidence="2" id="KW-1185">Reference proteome</keyword>
<evidence type="ECO:0000313" key="3">
    <source>
        <dbReference type="RefSeq" id="XP_026685084.1"/>
    </source>
</evidence>
<sequence>MAKLIFCFKYIIDVCFRSDGTASESQSQCCLDEEDSNSKSLDDSKYEQPLVKYGELVILGYNGSISREKLKKRRSKFVLHRREKPNGIKQAKHYTVKNPNSTQVSFCSVPRTKLKVETIITPRHVKSCGVRKMQFKVSP</sequence>
<dbReference type="InterPro" id="IPR048334">
    <property type="entry name" value="Pellino_FHA"/>
</dbReference>
<reference evidence="3" key="1">
    <citation type="submission" date="2025-08" db="UniProtKB">
        <authorList>
            <consortium name="RefSeq"/>
        </authorList>
    </citation>
    <scope>IDENTIFICATION</scope>
</reference>
<dbReference type="PANTHER" id="PTHR12098">
    <property type="entry name" value="E3 UBIQUITIN-PROTEIN LIGASE PELLINO-RELATED"/>
    <property type="match status" value="1"/>
</dbReference>
<dbReference type="KEGG" id="dci:113470658"/>
<dbReference type="AlphaFoldDB" id="A0A3Q0J9E3"/>
<dbReference type="GO" id="GO:0061630">
    <property type="term" value="F:ubiquitin protein ligase activity"/>
    <property type="evidence" value="ECO:0007669"/>
    <property type="project" value="InterPro"/>
</dbReference>
<dbReference type="STRING" id="121845.A0A3Q0J9E3"/>
<gene>
    <name evidence="3" type="primary">LOC113470658</name>
</gene>
<dbReference type="InterPro" id="IPR006800">
    <property type="entry name" value="Pellino_fam"/>
</dbReference>
<dbReference type="Pfam" id="PF04710">
    <property type="entry name" value="Pellino_FHA"/>
    <property type="match status" value="1"/>
</dbReference>
<feature type="domain" description="Pellino FHA" evidence="1">
    <location>
        <begin position="47"/>
        <end position="104"/>
    </location>
</feature>
<protein>
    <submittedName>
        <fullName evidence="3">E3 ubiquitin-protein ligase pellino homolog 2-like</fullName>
    </submittedName>
</protein>
<evidence type="ECO:0000259" key="1">
    <source>
        <dbReference type="Pfam" id="PF04710"/>
    </source>
</evidence>
<dbReference type="PANTHER" id="PTHR12098:SF2">
    <property type="entry name" value="PROTEIN PELLINO"/>
    <property type="match status" value="1"/>
</dbReference>
<dbReference type="Proteomes" id="UP000079169">
    <property type="component" value="Unplaced"/>
</dbReference>
<dbReference type="PaxDb" id="121845-A0A3Q0J9E3"/>
<dbReference type="RefSeq" id="XP_026685084.1">
    <property type="nucleotide sequence ID" value="XM_026829283.1"/>
</dbReference>
<organism evidence="2 3">
    <name type="scientific">Diaphorina citri</name>
    <name type="common">Asian citrus psyllid</name>
    <dbReference type="NCBI Taxonomy" id="121845"/>
    <lineage>
        <taxon>Eukaryota</taxon>
        <taxon>Metazoa</taxon>
        <taxon>Ecdysozoa</taxon>
        <taxon>Arthropoda</taxon>
        <taxon>Hexapoda</taxon>
        <taxon>Insecta</taxon>
        <taxon>Pterygota</taxon>
        <taxon>Neoptera</taxon>
        <taxon>Paraneoptera</taxon>
        <taxon>Hemiptera</taxon>
        <taxon>Sternorrhyncha</taxon>
        <taxon>Psylloidea</taxon>
        <taxon>Psyllidae</taxon>
        <taxon>Diaphorininae</taxon>
        <taxon>Diaphorina</taxon>
    </lineage>
</organism>
<evidence type="ECO:0000313" key="2">
    <source>
        <dbReference type="Proteomes" id="UP000079169"/>
    </source>
</evidence>
<dbReference type="GeneID" id="113470658"/>
<proteinExistence type="predicted"/>
<name>A0A3Q0J9E3_DIACI</name>
<dbReference type="GO" id="GO:0008592">
    <property type="term" value="P:regulation of Toll signaling pathway"/>
    <property type="evidence" value="ECO:0007669"/>
    <property type="project" value="InterPro"/>
</dbReference>
<accession>A0A3Q0J9E3</accession>
<dbReference type="GO" id="GO:0000209">
    <property type="term" value="P:protein polyubiquitination"/>
    <property type="evidence" value="ECO:0007669"/>
    <property type="project" value="InterPro"/>
</dbReference>